<sequence>MAIASDPPIVGTFRLWKCGQLNITPINMTQDKRRPSYISGDLSSTYSRCPPEGTWKYNHKPCYPCIPKHPETLNGSRCNSSSTEPGVLVAITGYGPIPP</sequence>
<keyword evidence="2" id="KW-1185">Reference proteome</keyword>
<dbReference type="AlphaFoldDB" id="A0A4Y2A185"/>
<reference evidence="1 2" key="1">
    <citation type="journal article" date="2019" name="Sci. Rep.">
        <title>Orb-weaving spider Araneus ventricosus genome elucidates the spidroin gene catalogue.</title>
        <authorList>
            <person name="Kono N."/>
            <person name="Nakamura H."/>
            <person name="Ohtoshi R."/>
            <person name="Moran D.A.P."/>
            <person name="Shinohara A."/>
            <person name="Yoshida Y."/>
            <person name="Fujiwara M."/>
            <person name="Mori M."/>
            <person name="Tomita M."/>
            <person name="Arakawa K."/>
        </authorList>
    </citation>
    <scope>NUCLEOTIDE SEQUENCE [LARGE SCALE GENOMIC DNA]</scope>
</reference>
<dbReference type="EMBL" id="BGPR01000003">
    <property type="protein sequence ID" value="GBL73317.1"/>
    <property type="molecule type" value="Genomic_DNA"/>
</dbReference>
<name>A0A4Y2A185_ARAVE</name>
<accession>A0A4Y2A185</accession>
<comment type="caution">
    <text evidence="1">The sequence shown here is derived from an EMBL/GenBank/DDBJ whole genome shotgun (WGS) entry which is preliminary data.</text>
</comment>
<proteinExistence type="predicted"/>
<evidence type="ECO:0000313" key="2">
    <source>
        <dbReference type="Proteomes" id="UP000499080"/>
    </source>
</evidence>
<gene>
    <name evidence="1" type="ORF">AVEN_159352_1</name>
</gene>
<protein>
    <submittedName>
        <fullName evidence="1">Uncharacterized protein</fullName>
    </submittedName>
</protein>
<dbReference type="Proteomes" id="UP000499080">
    <property type="component" value="Unassembled WGS sequence"/>
</dbReference>
<evidence type="ECO:0000313" key="1">
    <source>
        <dbReference type="EMBL" id="GBL73317.1"/>
    </source>
</evidence>
<organism evidence="1 2">
    <name type="scientific">Araneus ventricosus</name>
    <name type="common">Orbweaver spider</name>
    <name type="synonym">Epeira ventricosa</name>
    <dbReference type="NCBI Taxonomy" id="182803"/>
    <lineage>
        <taxon>Eukaryota</taxon>
        <taxon>Metazoa</taxon>
        <taxon>Ecdysozoa</taxon>
        <taxon>Arthropoda</taxon>
        <taxon>Chelicerata</taxon>
        <taxon>Arachnida</taxon>
        <taxon>Araneae</taxon>
        <taxon>Araneomorphae</taxon>
        <taxon>Entelegynae</taxon>
        <taxon>Araneoidea</taxon>
        <taxon>Araneidae</taxon>
        <taxon>Araneus</taxon>
    </lineage>
</organism>